<dbReference type="Pfam" id="PF13580">
    <property type="entry name" value="SIS_2"/>
    <property type="match status" value="1"/>
</dbReference>
<dbReference type="AlphaFoldDB" id="A0A8J6QQ96"/>
<dbReference type="PROSITE" id="PS51464">
    <property type="entry name" value="SIS"/>
    <property type="match status" value="1"/>
</dbReference>
<dbReference type="SUPFAM" id="SSF53697">
    <property type="entry name" value="SIS domain"/>
    <property type="match status" value="1"/>
</dbReference>
<comment type="pathway">
    <text evidence="9">Carbohydrate biosynthesis; D-glycero-D-manno-heptose 7-phosphate biosynthesis; D-glycero-alpha-D-manno-heptose 7-phosphate and D-glycero-beta-D-manno-heptose 7-phosphate from sedoheptulose 7-phosphate: step 1/1.</text>
</comment>
<dbReference type="InterPro" id="IPR050099">
    <property type="entry name" value="SIS_GmhA/DiaA_subfam"/>
</dbReference>
<feature type="binding site" evidence="9">
    <location>
        <position position="127"/>
    </location>
    <ligand>
        <name>substrate</name>
    </ligand>
</feature>
<dbReference type="GO" id="GO:0008270">
    <property type="term" value="F:zinc ion binding"/>
    <property type="evidence" value="ECO:0007669"/>
    <property type="project" value="UniProtKB-UniRule"/>
</dbReference>
<dbReference type="InterPro" id="IPR046348">
    <property type="entry name" value="SIS_dom_sf"/>
</dbReference>
<dbReference type="GO" id="GO:0097367">
    <property type="term" value="F:carbohydrate derivative binding"/>
    <property type="evidence" value="ECO:0007669"/>
    <property type="project" value="InterPro"/>
</dbReference>
<comment type="miscellaneous">
    <text evidence="9">The reaction produces a racemic mixture of D-glycero-alpha-D-manno-heptose 7-phosphate and D-glycero-beta-D-manno-heptose 7-phosphate.</text>
</comment>
<reference evidence="11" key="1">
    <citation type="submission" date="2020-09" db="EMBL/GenBank/DDBJ databases">
        <title>Pelobacter alkaliphilus sp. nov., a novel anaerobic arsenate-reducing bacterium from terrestrial mud volcano.</title>
        <authorList>
            <person name="Khomyakova M.A."/>
            <person name="Merkel A.Y."/>
            <person name="Slobodkin A.I."/>
        </authorList>
    </citation>
    <scope>NUCLEOTIDE SEQUENCE</scope>
    <source>
        <strain evidence="11">M08fum</strain>
    </source>
</reference>
<dbReference type="InterPro" id="IPR001347">
    <property type="entry name" value="SIS_dom"/>
</dbReference>
<dbReference type="GO" id="GO:2001061">
    <property type="term" value="P:D-glycero-D-manno-heptose 7-phosphate biosynthetic process"/>
    <property type="evidence" value="ECO:0007669"/>
    <property type="project" value="UniProtKB-UniPathway"/>
</dbReference>
<dbReference type="InterPro" id="IPR035461">
    <property type="entry name" value="GmhA/DiaA"/>
</dbReference>
<dbReference type="InterPro" id="IPR004515">
    <property type="entry name" value="Phosphoheptose_Isoase"/>
</dbReference>
<dbReference type="Proteomes" id="UP000632828">
    <property type="component" value="Unassembled WGS sequence"/>
</dbReference>
<feature type="binding site" evidence="9">
    <location>
        <begin position="122"/>
        <end position="124"/>
    </location>
    <ligand>
        <name>substrate</name>
    </ligand>
</feature>
<comment type="cofactor">
    <cofactor evidence="9">
        <name>Zn(2+)</name>
        <dbReference type="ChEBI" id="CHEBI:29105"/>
    </cofactor>
    <text evidence="9">Binds 1 zinc ion per subunit.</text>
</comment>
<evidence type="ECO:0000256" key="2">
    <source>
        <dbReference type="ARBA" id="ARBA00004496"/>
    </source>
</evidence>
<feature type="binding site" evidence="9">
    <location>
        <position position="67"/>
    </location>
    <ligand>
        <name>Zn(2+)</name>
        <dbReference type="ChEBI" id="CHEBI:29105"/>
    </ligand>
</feature>
<sequence>MVEVFLKDFIHNHFKRHAEVVEMAEKKLTPAIISTVTVIVAALNAGKKLLIMGNGGSAADAQHFAAEFVGRFLRERRALPAIALTTDTSLLTAVGNDFGFDQIFKRQVEALAQPGDVVIGISTSGNSANVALAMTAAQQLGSTTIGLLGRDGGIITPLSDIQLTVPVQETPHIQEAHITIIHLICDLVEQAICSE</sequence>
<feature type="binding site" evidence="9">
    <location>
        <position position="174"/>
    </location>
    <ligand>
        <name>substrate</name>
    </ligand>
</feature>
<feature type="binding site" evidence="9">
    <location>
        <position position="182"/>
    </location>
    <ligand>
        <name>Zn(2+)</name>
        <dbReference type="ChEBI" id="CHEBI:29105"/>
    </ligand>
</feature>
<feature type="binding site" evidence="9">
    <location>
        <begin position="96"/>
        <end position="97"/>
    </location>
    <ligand>
        <name>substrate</name>
    </ligand>
</feature>
<comment type="similarity">
    <text evidence="3 9">Belongs to the SIS family. GmhA subfamily.</text>
</comment>
<dbReference type="EC" id="5.3.1.28" evidence="9"/>
<evidence type="ECO:0000256" key="9">
    <source>
        <dbReference type="HAMAP-Rule" id="MF_00067"/>
    </source>
</evidence>
<keyword evidence="8 9" id="KW-0119">Carbohydrate metabolism</keyword>
<organism evidence="11 12">
    <name type="scientific">Pelovirga terrestris</name>
    <dbReference type="NCBI Taxonomy" id="2771352"/>
    <lineage>
        <taxon>Bacteria</taxon>
        <taxon>Pseudomonadati</taxon>
        <taxon>Thermodesulfobacteriota</taxon>
        <taxon>Desulfuromonadia</taxon>
        <taxon>Geobacterales</taxon>
        <taxon>Geobacteraceae</taxon>
        <taxon>Pelovirga</taxon>
    </lineage>
</organism>
<proteinExistence type="inferred from homology"/>
<keyword evidence="12" id="KW-1185">Reference proteome</keyword>
<protein>
    <recommendedName>
        <fullName evidence="9">Phosphoheptose isomerase</fullName>
        <ecNumber evidence="9">5.3.1.28</ecNumber>
    </recommendedName>
    <alternativeName>
        <fullName evidence="9">Sedoheptulose 7-phosphate isomerase</fullName>
    </alternativeName>
</protein>
<comment type="function">
    <text evidence="9">Catalyzes the isomerization of sedoheptulose 7-phosphate in D-glycero-D-manno-heptose 7-phosphate.</text>
</comment>
<dbReference type="UniPathway" id="UPA00041">
    <property type="reaction ID" value="UER00436"/>
</dbReference>
<name>A0A8J6QQ96_9BACT</name>
<keyword evidence="5 9" id="KW-0479">Metal-binding</keyword>
<evidence type="ECO:0000256" key="3">
    <source>
        <dbReference type="ARBA" id="ARBA00009894"/>
    </source>
</evidence>
<dbReference type="PANTHER" id="PTHR30390">
    <property type="entry name" value="SEDOHEPTULOSE 7-PHOSPHATE ISOMERASE / DNAA INITIATOR-ASSOCIATING FACTOR FOR REPLICATION INITIATION"/>
    <property type="match status" value="1"/>
</dbReference>
<keyword evidence="7 9" id="KW-0413">Isomerase</keyword>
<feature type="domain" description="SIS" evidence="10">
    <location>
        <begin position="39"/>
        <end position="195"/>
    </location>
</feature>
<accession>A0A8J6QQ96</accession>
<evidence type="ECO:0000256" key="6">
    <source>
        <dbReference type="ARBA" id="ARBA00022833"/>
    </source>
</evidence>
<dbReference type="GO" id="GO:0005737">
    <property type="term" value="C:cytoplasm"/>
    <property type="evidence" value="ECO:0007669"/>
    <property type="project" value="UniProtKB-SubCell"/>
</dbReference>
<evidence type="ECO:0000259" key="10">
    <source>
        <dbReference type="PROSITE" id="PS51464"/>
    </source>
</evidence>
<comment type="subcellular location">
    <subcellularLocation>
        <location evidence="2 9">Cytoplasm</location>
    </subcellularLocation>
</comment>
<dbReference type="EMBL" id="JACWUN010000010">
    <property type="protein sequence ID" value="MBD1401021.1"/>
    <property type="molecule type" value="Genomic_DNA"/>
</dbReference>
<evidence type="ECO:0000256" key="8">
    <source>
        <dbReference type="ARBA" id="ARBA00023277"/>
    </source>
</evidence>
<dbReference type="HAMAP" id="MF_00067">
    <property type="entry name" value="GmhA"/>
    <property type="match status" value="1"/>
</dbReference>
<dbReference type="GO" id="GO:0005975">
    <property type="term" value="P:carbohydrate metabolic process"/>
    <property type="evidence" value="ECO:0007669"/>
    <property type="project" value="UniProtKB-UniRule"/>
</dbReference>
<evidence type="ECO:0000256" key="1">
    <source>
        <dbReference type="ARBA" id="ARBA00000348"/>
    </source>
</evidence>
<comment type="catalytic activity">
    <reaction evidence="1 9">
        <text>2 D-sedoheptulose 7-phosphate = D-glycero-alpha-D-manno-heptose 7-phosphate + D-glycero-beta-D-manno-heptose 7-phosphate</text>
        <dbReference type="Rhea" id="RHEA:27489"/>
        <dbReference type="ChEBI" id="CHEBI:57483"/>
        <dbReference type="ChEBI" id="CHEBI:60203"/>
        <dbReference type="ChEBI" id="CHEBI:60204"/>
        <dbReference type="EC" id="5.3.1.28"/>
    </reaction>
</comment>
<evidence type="ECO:0000256" key="5">
    <source>
        <dbReference type="ARBA" id="ARBA00022723"/>
    </source>
</evidence>
<feature type="binding site" evidence="9">
    <location>
        <begin position="54"/>
        <end position="56"/>
    </location>
    <ligand>
        <name>substrate</name>
    </ligand>
</feature>
<keyword evidence="6 9" id="KW-0862">Zinc</keyword>
<dbReference type="GO" id="GO:0008968">
    <property type="term" value="F:D-sedoheptulose 7-phosphate isomerase activity"/>
    <property type="evidence" value="ECO:0007669"/>
    <property type="project" value="UniProtKB-UniRule"/>
</dbReference>
<feature type="binding site" evidence="9">
    <location>
        <position position="174"/>
    </location>
    <ligand>
        <name>Zn(2+)</name>
        <dbReference type="ChEBI" id="CHEBI:29105"/>
    </ligand>
</feature>
<gene>
    <name evidence="9" type="primary">gmhA</name>
    <name evidence="11" type="ORF">ICT70_10080</name>
</gene>
<feature type="binding site" evidence="9">
    <location>
        <position position="67"/>
    </location>
    <ligand>
        <name>substrate</name>
    </ligand>
</feature>
<evidence type="ECO:0000313" key="11">
    <source>
        <dbReference type="EMBL" id="MBD1401021.1"/>
    </source>
</evidence>
<dbReference type="CDD" id="cd05006">
    <property type="entry name" value="SIS_GmhA"/>
    <property type="match status" value="1"/>
</dbReference>
<evidence type="ECO:0000256" key="4">
    <source>
        <dbReference type="ARBA" id="ARBA00022490"/>
    </source>
</evidence>
<dbReference type="Gene3D" id="3.40.50.10490">
    <property type="entry name" value="Glucose-6-phosphate isomerase like protein, domain 1"/>
    <property type="match status" value="1"/>
</dbReference>
<feature type="binding site" evidence="9">
    <location>
        <position position="63"/>
    </location>
    <ligand>
        <name>Zn(2+)</name>
        <dbReference type="ChEBI" id="CHEBI:29105"/>
    </ligand>
</feature>
<evidence type="ECO:0000313" key="12">
    <source>
        <dbReference type="Proteomes" id="UP000632828"/>
    </source>
</evidence>
<evidence type="ECO:0000256" key="7">
    <source>
        <dbReference type="ARBA" id="ARBA00023235"/>
    </source>
</evidence>
<keyword evidence="4 9" id="KW-0963">Cytoplasm</keyword>
<dbReference type="PANTHER" id="PTHR30390:SF6">
    <property type="entry name" value="DNAA INITIATOR-ASSOCIATING PROTEIN DIAA"/>
    <property type="match status" value="1"/>
</dbReference>
<comment type="caution">
    <text evidence="11">The sequence shown here is derived from an EMBL/GenBank/DDBJ whole genome shotgun (WGS) entry which is preliminary data.</text>
</comment>